<dbReference type="Gene3D" id="1.20.58.1000">
    <property type="entry name" value="Metal-sensitive repressor, helix protomer"/>
    <property type="match status" value="1"/>
</dbReference>
<organism evidence="1 2">
    <name type="scientific">Dialister invisus DSM 15470</name>
    <dbReference type="NCBI Taxonomy" id="592028"/>
    <lineage>
        <taxon>Bacteria</taxon>
        <taxon>Bacillati</taxon>
        <taxon>Bacillota</taxon>
        <taxon>Negativicutes</taxon>
        <taxon>Veillonellales</taxon>
        <taxon>Veillonellaceae</taxon>
        <taxon>Dialister</taxon>
    </lineage>
</organism>
<dbReference type="CDD" id="cd10160">
    <property type="entry name" value="CsoR-like_DUF156_3"/>
    <property type="match status" value="1"/>
</dbReference>
<dbReference type="AlphaFoldDB" id="C9LMH4"/>
<sequence length="107" mass="12213">MEHIYKIFLEQDRGTIMRQCMDAENLHRRLKKIIGQVQAIDRMVEEDIACEDMLSQINAAKSALHRVGQIVLEGHLHHCVLDGIEHGDAEETIAKFSKAVERFSNMG</sequence>
<evidence type="ECO:0000313" key="1">
    <source>
        <dbReference type="EMBL" id="EEW96760.1"/>
    </source>
</evidence>
<accession>C9LMH4</accession>
<reference evidence="1" key="1">
    <citation type="submission" date="2009-09" db="EMBL/GenBank/DDBJ databases">
        <authorList>
            <person name="Weinstock G."/>
            <person name="Sodergren E."/>
            <person name="Clifton S."/>
            <person name="Fulton L."/>
            <person name="Fulton B."/>
            <person name="Courtney L."/>
            <person name="Fronick C."/>
            <person name="Harrison M."/>
            <person name="Strong C."/>
            <person name="Farmer C."/>
            <person name="Delahaunty K."/>
            <person name="Markovic C."/>
            <person name="Hall O."/>
            <person name="Minx P."/>
            <person name="Tomlinson C."/>
            <person name="Mitreva M."/>
            <person name="Nelson J."/>
            <person name="Hou S."/>
            <person name="Wollam A."/>
            <person name="Pepin K.H."/>
            <person name="Johnson M."/>
            <person name="Bhonagiri V."/>
            <person name="Nash W.E."/>
            <person name="Warren W."/>
            <person name="Chinwalla A."/>
            <person name="Mardis E.R."/>
            <person name="Wilson R.K."/>
        </authorList>
    </citation>
    <scope>NUCLEOTIDE SEQUENCE [LARGE SCALE GENOMIC DNA]</scope>
    <source>
        <strain evidence="1">DSM 15470</strain>
    </source>
</reference>
<dbReference type="PANTHER" id="PTHR33677:SF3">
    <property type="entry name" value="COPPER-SENSING TRANSCRIPTIONAL REPRESSOR RICR"/>
    <property type="match status" value="1"/>
</dbReference>
<dbReference type="EMBL" id="ACIM02000001">
    <property type="protein sequence ID" value="EEW96760.1"/>
    <property type="molecule type" value="Genomic_DNA"/>
</dbReference>
<dbReference type="InterPro" id="IPR003735">
    <property type="entry name" value="Metal_Tscrpt_repr"/>
</dbReference>
<evidence type="ECO:0008006" key="3">
    <source>
        <dbReference type="Google" id="ProtNLM"/>
    </source>
</evidence>
<comment type="caution">
    <text evidence="1">The sequence shown here is derived from an EMBL/GenBank/DDBJ whole genome shotgun (WGS) entry which is preliminary data.</text>
</comment>
<gene>
    <name evidence="1" type="ORF">GCWU000321_00727</name>
</gene>
<keyword evidence="2" id="KW-1185">Reference proteome</keyword>
<dbReference type="HOGENOM" id="CLU_130332_2_3_9"/>
<dbReference type="InterPro" id="IPR038390">
    <property type="entry name" value="Metal_Tscrpt_repr_sf"/>
</dbReference>
<dbReference type="GO" id="GO:0003677">
    <property type="term" value="F:DNA binding"/>
    <property type="evidence" value="ECO:0007669"/>
    <property type="project" value="InterPro"/>
</dbReference>
<dbReference type="Pfam" id="PF02583">
    <property type="entry name" value="Trns_repr_metal"/>
    <property type="match status" value="1"/>
</dbReference>
<dbReference type="Proteomes" id="UP000004736">
    <property type="component" value="Unassembled WGS sequence"/>
</dbReference>
<evidence type="ECO:0000313" key="2">
    <source>
        <dbReference type="Proteomes" id="UP000004736"/>
    </source>
</evidence>
<proteinExistence type="predicted"/>
<dbReference type="eggNOG" id="COG1937">
    <property type="taxonomic scope" value="Bacteria"/>
</dbReference>
<dbReference type="STRING" id="592028.GCWU000321_00727"/>
<dbReference type="PANTHER" id="PTHR33677">
    <property type="entry name" value="TRANSCRIPTIONAL REPRESSOR FRMR-RELATED"/>
    <property type="match status" value="1"/>
</dbReference>
<dbReference type="GO" id="GO:0046872">
    <property type="term" value="F:metal ion binding"/>
    <property type="evidence" value="ECO:0007669"/>
    <property type="project" value="InterPro"/>
</dbReference>
<protein>
    <recommendedName>
        <fullName evidence="3">Copper-sensing transcriptional repressor CsoR</fullName>
    </recommendedName>
</protein>
<dbReference type="GO" id="GO:0045892">
    <property type="term" value="P:negative regulation of DNA-templated transcription"/>
    <property type="evidence" value="ECO:0007669"/>
    <property type="project" value="UniProtKB-ARBA"/>
</dbReference>
<name>C9LMH4_9FIRM</name>